<keyword evidence="3" id="KW-0645">Protease</keyword>
<dbReference type="GO" id="GO:0008777">
    <property type="term" value="F:acetylornithine deacetylase activity"/>
    <property type="evidence" value="ECO:0007669"/>
    <property type="project" value="TreeGrafter"/>
</dbReference>
<evidence type="ECO:0000313" key="9">
    <source>
        <dbReference type="EMBL" id="HIV22895.1"/>
    </source>
</evidence>
<dbReference type="InterPro" id="IPR050072">
    <property type="entry name" value="Peptidase_M20A"/>
</dbReference>
<dbReference type="GO" id="GO:0016805">
    <property type="term" value="F:dipeptidase activity"/>
    <property type="evidence" value="ECO:0007669"/>
    <property type="project" value="UniProtKB-KW"/>
</dbReference>
<dbReference type="InterPro" id="IPR010964">
    <property type="entry name" value="M20A_pepV-rel"/>
</dbReference>
<dbReference type="EC" id="3.4.13.-" evidence="9"/>
<keyword evidence="7 9" id="KW-0224">Dipeptidase</keyword>
<keyword evidence="5 9" id="KW-0378">Hydrolase</keyword>
<dbReference type="GO" id="GO:0006526">
    <property type="term" value="P:L-arginine biosynthetic process"/>
    <property type="evidence" value="ECO:0007669"/>
    <property type="project" value="TreeGrafter"/>
</dbReference>
<dbReference type="InterPro" id="IPR002933">
    <property type="entry name" value="Peptidase_M20"/>
</dbReference>
<keyword evidence="6" id="KW-0862">Zinc</keyword>
<evidence type="ECO:0000256" key="6">
    <source>
        <dbReference type="ARBA" id="ARBA00022833"/>
    </source>
</evidence>
<dbReference type="InterPro" id="IPR001261">
    <property type="entry name" value="ArgE/DapE_CS"/>
</dbReference>
<dbReference type="GO" id="GO:0008270">
    <property type="term" value="F:zinc ion binding"/>
    <property type="evidence" value="ECO:0007669"/>
    <property type="project" value="InterPro"/>
</dbReference>
<dbReference type="EMBL" id="DVOS01000031">
    <property type="protein sequence ID" value="HIV22895.1"/>
    <property type="molecule type" value="Genomic_DNA"/>
</dbReference>
<accession>A0A9D1NZ32</accession>
<proteinExistence type="inferred from homology"/>
<evidence type="ECO:0000256" key="1">
    <source>
        <dbReference type="ARBA" id="ARBA00001947"/>
    </source>
</evidence>
<keyword evidence="4" id="KW-0479">Metal-binding</keyword>
<gene>
    <name evidence="9" type="ORF">IAC80_03030</name>
</gene>
<dbReference type="Pfam" id="PF01546">
    <property type="entry name" value="Peptidase_M20"/>
    <property type="match status" value="1"/>
</dbReference>
<evidence type="ECO:0000256" key="7">
    <source>
        <dbReference type="ARBA" id="ARBA00022997"/>
    </source>
</evidence>
<evidence type="ECO:0000256" key="2">
    <source>
        <dbReference type="ARBA" id="ARBA00006247"/>
    </source>
</evidence>
<evidence type="ECO:0000313" key="10">
    <source>
        <dbReference type="Proteomes" id="UP000886889"/>
    </source>
</evidence>
<dbReference type="Gene3D" id="3.40.630.10">
    <property type="entry name" value="Zn peptidases"/>
    <property type="match status" value="1"/>
</dbReference>
<dbReference type="SUPFAM" id="SSF55031">
    <property type="entry name" value="Bacterial exopeptidase dimerisation domain"/>
    <property type="match status" value="1"/>
</dbReference>
<dbReference type="SUPFAM" id="SSF53187">
    <property type="entry name" value="Zn-dependent exopeptidases"/>
    <property type="match status" value="1"/>
</dbReference>
<dbReference type="GO" id="GO:0008237">
    <property type="term" value="F:metallopeptidase activity"/>
    <property type="evidence" value="ECO:0007669"/>
    <property type="project" value="UniProtKB-KW"/>
</dbReference>
<evidence type="ECO:0000256" key="5">
    <source>
        <dbReference type="ARBA" id="ARBA00022801"/>
    </source>
</evidence>
<reference evidence="9" key="2">
    <citation type="journal article" date="2021" name="PeerJ">
        <title>Extensive microbial diversity within the chicken gut microbiome revealed by metagenomics and culture.</title>
        <authorList>
            <person name="Gilroy R."/>
            <person name="Ravi A."/>
            <person name="Getino M."/>
            <person name="Pursley I."/>
            <person name="Horton D.L."/>
            <person name="Alikhan N.F."/>
            <person name="Baker D."/>
            <person name="Gharbi K."/>
            <person name="Hall N."/>
            <person name="Watson M."/>
            <person name="Adriaenssens E.M."/>
            <person name="Foster-Nyarko E."/>
            <person name="Jarju S."/>
            <person name="Secka A."/>
            <person name="Antonio M."/>
            <person name="Oren A."/>
            <person name="Chaudhuri R.R."/>
            <person name="La Ragione R."/>
            <person name="Hildebrand F."/>
            <person name="Pallen M.J."/>
        </authorList>
    </citation>
    <scope>NUCLEOTIDE SEQUENCE</scope>
    <source>
        <strain evidence="9">ChiBcec6-7307</strain>
    </source>
</reference>
<dbReference type="InterPro" id="IPR036264">
    <property type="entry name" value="Bact_exopeptidase_dim_dom"/>
</dbReference>
<reference evidence="9" key="1">
    <citation type="submission" date="2020-10" db="EMBL/GenBank/DDBJ databases">
        <authorList>
            <person name="Gilroy R."/>
        </authorList>
    </citation>
    <scope>NUCLEOTIDE SEQUENCE</scope>
    <source>
        <strain evidence="9">ChiBcec6-7307</strain>
    </source>
</reference>
<keyword evidence="8" id="KW-0482">Metalloprotease</keyword>
<protein>
    <submittedName>
        <fullName evidence="9">Sapep family Mn(2+)-dependent dipeptidase</fullName>
        <ecNumber evidence="9">3.4.13.-</ecNumber>
    </submittedName>
</protein>
<dbReference type="PROSITE" id="PS00759">
    <property type="entry name" value="ARGE_DAPE_CPG2_2"/>
    <property type="match status" value="1"/>
</dbReference>
<evidence type="ECO:0000256" key="3">
    <source>
        <dbReference type="ARBA" id="ARBA00022670"/>
    </source>
</evidence>
<name>A0A9D1NZ32_9FIRM</name>
<evidence type="ECO:0000256" key="8">
    <source>
        <dbReference type="ARBA" id="ARBA00023049"/>
    </source>
</evidence>
<evidence type="ECO:0000256" key="4">
    <source>
        <dbReference type="ARBA" id="ARBA00022723"/>
    </source>
</evidence>
<dbReference type="Gene3D" id="3.30.70.360">
    <property type="match status" value="2"/>
</dbReference>
<comment type="similarity">
    <text evidence="2">Belongs to the peptidase M20A family.</text>
</comment>
<sequence length="467" mass="50886">MYREQIDKFIDEKKEEMLEDLKSLVRIDSQKGAGRPGKPFGEGPAAALAKGEELMSRYGLKTRNYENYVVAGDWGTGEKGLDILAHLDVVPVTDGWTVTDPFEPVVTEGKIYGRGTCDDKGPAIAALYAIRAIRELGIPLKKSVRLILGADEECGSSDLAYYYEIEKEAPCTFTPDGSFPLINLEKARLAKKFEAHFSAGIETPRVISIKAGDKENVVPAKAEAVLEGITEETLEGAAEKAAEKTDAVFLWEHRDGRIFLSVKGTAAHASTPEMGNNALTALLYLLTLLPLAKCQGHKCLASLSHMFPPKDTAGTALGINMEDEESGALTINLGVLRYEDSFLQGCFDCRAPLCATDENLTEKLRDAFFEEDMDMEAGKMTPAHHVSAHSSFVRTLLESYEKYTGIKGKPLAIGGGTYVHELERGVAFGCEMPGTDNHMHGDDEFMEVDVLLMSAKIFADAIISLCG</sequence>
<organism evidence="9 10">
    <name type="scientific">Candidatus Merdiplasma excrementigallinarum</name>
    <dbReference type="NCBI Taxonomy" id="2840864"/>
    <lineage>
        <taxon>Bacteria</taxon>
        <taxon>Bacillati</taxon>
        <taxon>Bacillota</taxon>
        <taxon>Clostridia</taxon>
        <taxon>Lachnospirales</taxon>
        <taxon>Lachnospiraceae</taxon>
        <taxon>Lachnospiraceae incertae sedis</taxon>
        <taxon>Candidatus Merdiplasma</taxon>
    </lineage>
</organism>
<dbReference type="NCBIfam" id="TIGR01887">
    <property type="entry name" value="dipeptidaselike"/>
    <property type="match status" value="1"/>
</dbReference>
<comment type="caution">
    <text evidence="9">The sequence shown here is derived from an EMBL/GenBank/DDBJ whole genome shotgun (WGS) entry which is preliminary data.</text>
</comment>
<dbReference type="PANTHER" id="PTHR43808">
    <property type="entry name" value="ACETYLORNITHINE DEACETYLASE"/>
    <property type="match status" value="1"/>
</dbReference>
<dbReference type="GO" id="GO:0006508">
    <property type="term" value="P:proteolysis"/>
    <property type="evidence" value="ECO:0007669"/>
    <property type="project" value="UniProtKB-KW"/>
</dbReference>
<dbReference type="PANTHER" id="PTHR43808:SF31">
    <property type="entry name" value="N-ACETYL-L-CITRULLINE DEACETYLASE"/>
    <property type="match status" value="1"/>
</dbReference>
<dbReference type="Proteomes" id="UP000886889">
    <property type="component" value="Unassembled WGS sequence"/>
</dbReference>
<comment type="cofactor">
    <cofactor evidence="1">
        <name>Zn(2+)</name>
        <dbReference type="ChEBI" id="CHEBI:29105"/>
    </cofactor>
</comment>
<dbReference type="AlphaFoldDB" id="A0A9D1NZ32"/>